<keyword evidence="3" id="KW-1185">Reference proteome</keyword>
<evidence type="ECO:0000256" key="1">
    <source>
        <dbReference type="SAM" id="MobiDB-lite"/>
    </source>
</evidence>
<evidence type="ECO:0000313" key="2">
    <source>
        <dbReference type="EMBL" id="KAH1183651.1"/>
    </source>
</evidence>
<proteinExistence type="predicted"/>
<evidence type="ECO:0000313" key="3">
    <source>
        <dbReference type="Proteomes" id="UP000827986"/>
    </source>
</evidence>
<comment type="caution">
    <text evidence="2">The sequence shown here is derived from an EMBL/GenBank/DDBJ whole genome shotgun (WGS) entry which is preliminary data.</text>
</comment>
<sequence>MEGIQKDKVLLSVLIGCLSLCTCSLHCKWSVLTVLTVKCSPERGGYRALYWKQQKADVTTSSGPSHILRQESSPTKNASSVCQPSLLPAIQAGFTKQKYWATEIAPPLLCLHDIQEQL</sequence>
<accession>A0A9D3XQD9</accession>
<name>A0A9D3XQD9_9SAUR</name>
<gene>
    <name evidence="2" type="ORF">KIL84_014267</name>
</gene>
<feature type="region of interest" description="Disordered" evidence="1">
    <location>
        <begin position="57"/>
        <end position="80"/>
    </location>
</feature>
<reference evidence="2" key="1">
    <citation type="submission" date="2021-09" db="EMBL/GenBank/DDBJ databases">
        <title>The genome of Mauremys mutica provides insights into the evolution of semi-aquatic lifestyle.</title>
        <authorList>
            <person name="Gong S."/>
            <person name="Gao Y."/>
        </authorList>
    </citation>
    <scope>NUCLEOTIDE SEQUENCE</scope>
    <source>
        <strain evidence="2">MM-2020</strain>
        <tissue evidence="2">Muscle</tissue>
    </source>
</reference>
<organism evidence="2 3">
    <name type="scientific">Mauremys mutica</name>
    <name type="common">yellowpond turtle</name>
    <dbReference type="NCBI Taxonomy" id="74926"/>
    <lineage>
        <taxon>Eukaryota</taxon>
        <taxon>Metazoa</taxon>
        <taxon>Chordata</taxon>
        <taxon>Craniata</taxon>
        <taxon>Vertebrata</taxon>
        <taxon>Euteleostomi</taxon>
        <taxon>Archelosauria</taxon>
        <taxon>Testudinata</taxon>
        <taxon>Testudines</taxon>
        <taxon>Cryptodira</taxon>
        <taxon>Durocryptodira</taxon>
        <taxon>Testudinoidea</taxon>
        <taxon>Geoemydidae</taxon>
        <taxon>Geoemydinae</taxon>
        <taxon>Mauremys</taxon>
    </lineage>
</organism>
<dbReference type="EMBL" id="JAHDVG010000465">
    <property type="protein sequence ID" value="KAH1183651.1"/>
    <property type="molecule type" value="Genomic_DNA"/>
</dbReference>
<dbReference type="AlphaFoldDB" id="A0A9D3XQD9"/>
<protein>
    <submittedName>
        <fullName evidence="2">Uncharacterized protein</fullName>
    </submittedName>
</protein>
<dbReference type="Proteomes" id="UP000827986">
    <property type="component" value="Unassembled WGS sequence"/>
</dbReference>